<comment type="similarity">
    <text evidence="1">Belongs to the 'GDSL' lipolytic enzyme family.</text>
</comment>
<keyword evidence="5" id="KW-0472">Membrane</keyword>
<dbReference type="Gene3D" id="3.30.40.10">
    <property type="entry name" value="Zinc/RING finger domain, C3HC4 (zinc finger)"/>
    <property type="match status" value="2"/>
</dbReference>
<feature type="domain" description="RING-type" evidence="7">
    <location>
        <begin position="549"/>
        <end position="591"/>
    </location>
</feature>
<dbReference type="InterPro" id="IPR036514">
    <property type="entry name" value="SGNH_hydro_sf"/>
</dbReference>
<dbReference type="Gene3D" id="3.40.50.1110">
    <property type="entry name" value="SGNH hydrolase"/>
    <property type="match status" value="1"/>
</dbReference>
<gene>
    <name evidence="8" type="ORF">BAE44_0006460</name>
</gene>
<keyword evidence="3" id="KW-0443">Lipid metabolism</keyword>
<comment type="caution">
    <text evidence="8">The sequence shown here is derived from an EMBL/GenBank/DDBJ whole genome shotgun (WGS) entry which is preliminary data.</text>
</comment>
<dbReference type="InterPro" id="IPR035669">
    <property type="entry name" value="SGNH_plant_lipase-like"/>
</dbReference>
<reference evidence="8 9" key="1">
    <citation type="submission" date="2016-09" db="EMBL/GenBank/DDBJ databases">
        <title>The draft genome of Dichanthelium oligosanthes: A C3 panicoid grass species.</title>
        <authorList>
            <person name="Studer A.J."/>
            <person name="Schnable J.C."/>
            <person name="Brutnell T.P."/>
        </authorList>
    </citation>
    <scope>NUCLEOTIDE SEQUENCE [LARGE SCALE GENOMIC DNA]</scope>
    <source>
        <strain evidence="9">cv. Kellogg 1175</strain>
        <tissue evidence="8">Leaf</tissue>
    </source>
</reference>
<dbReference type="SUPFAM" id="SSF52266">
    <property type="entry name" value="SGNH hydrolase"/>
    <property type="match status" value="1"/>
</dbReference>
<dbReference type="PANTHER" id="PTHR45648:SF24">
    <property type="entry name" value="OS06G0257600 PROTEIN"/>
    <property type="match status" value="1"/>
</dbReference>
<keyword evidence="4" id="KW-0862">Zinc</keyword>
<dbReference type="EMBL" id="LWDX02020938">
    <property type="protein sequence ID" value="OEL32521.1"/>
    <property type="molecule type" value="Genomic_DNA"/>
</dbReference>
<dbReference type="Pfam" id="PF00657">
    <property type="entry name" value="Lipase_GDSL"/>
    <property type="match status" value="1"/>
</dbReference>
<proteinExistence type="inferred from homology"/>
<evidence type="ECO:0000256" key="3">
    <source>
        <dbReference type="ARBA" id="ARBA00022963"/>
    </source>
</evidence>
<dbReference type="AlphaFoldDB" id="A0A1E5W5A4"/>
<feature type="chain" id="PRO_5009188909" evidence="6">
    <location>
        <begin position="22"/>
        <end position="608"/>
    </location>
</feature>
<feature type="domain" description="RING-type" evidence="7">
    <location>
        <begin position="467"/>
        <end position="511"/>
    </location>
</feature>
<evidence type="ECO:0000256" key="5">
    <source>
        <dbReference type="SAM" id="Phobius"/>
    </source>
</evidence>
<evidence type="ECO:0000256" key="4">
    <source>
        <dbReference type="PROSITE-ProRule" id="PRU00175"/>
    </source>
</evidence>
<keyword evidence="9" id="KW-1185">Reference proteome</keyword>
<dbReference type="InterPro" id="IPR051058">
    <property type="entry name" value="GDSL_Est/Lipase"/>
</dbReference>
<keyword evidence="5" id="KW-1133">Transmembrane helix</keyword>
<evidence type="ECO:0000256" key="2">
    <source>
        <dbReference type="ARBA" id="ARBA00022801"/>
    </source>
</evidence>
<name>A0A1E5W5A4_9POAL</name>
<dbReference type="Proteomes" id="UP000095767">
    <property type="component" value="Unassembled WGS sequence"/>
</dbReference>
<dbReference type="GO" id="GO:0016042">
    <property type="term" value="P:lipid catabolic process"/>
    <property type="evidence" value="ECO:0007669"/>
    <property type="project" value="UniProtKB-KW"/>
</dbReference>
<keyword evidence="2" id="KW-0378">Hydrolase</keyword>
<evidence type="ECO:0000256" key="1">
    <source>
        <dbReference type="ARBA" id="ARBA00008668"/>
    </source>
</evidence>
<organism evidence="8 9">
    <name type="scientific">Dichanthelium oligosanthes</name>
    <dbReference type="NCBI Taxonomy" id="888268"/>
    <lineage>
        <taxon>Eukaryota</taxon>
        <taxon>Viridiplantae</taxon>
        <taxon>Streptophyta</taxon>
        <taxon>Embryophyta</taxon>
        <taxon>Tracheophyta</taxon>
        <taxon>Spermatophyta</taxon>
        <taxon>Magnoliopsida</taxon>
        <taxon>Liliopsida</taxon>
        <taxon>Poales</taxon>
        <taxon>Poaceae</taxon>
        <taxon>PACMAD clade</taxon>
        <taxon>Panicoideae</taxon>
        <taxon>Panicodae</taxon>
        <taxon>Paniceae</taxon>
        <taxon>Dichantheliinae</taxon>
        <taxon>Dichanthelium</taxon>
    </lineage>
</organism>
<dbReference type="SUPFAM" id="SSF57850">
    <property type="entry name" value="RING/U-box"/>
    <property type="match status" value="2"/>
</dbReference>
<dbReference type="GO" id="GO:0008270">
    <property type="term" value="F:zinc ion binding"/>
    <property type="evidence" value="ECO:0007669"/>
    <property type="project" value="UniProtKB-KW"/>
</dbReference>
<feature type="transmembrane region" description="Helical" evidence="5">
    <location>
        <begin position="390"/>
        <end position="416"/>
    </location>
</feature>
<evidence type="ECO:0000313" key="9">
    <source>
        <dbReference type="Proteomes" id="UP000095767"/>
    </source>
</evidence>
<evidence type="ECO:0000313" key="8">
    <source>
        <dbReference type="EMBL" id="OEL32521.1"/>
    </source>
</evidence>
<dbReference type="InterPro" id="IPR001841">
    <property type="entry name" value="Znf_RING"/>
</dbReference>
<keyword evidence="5" id="KW-0812">Transmembrane</keyword>
<keyword evidence="3" id="KW-0442">Lipid degradation</keyword>
<dbReference type="CDD" id="cd01837">
    <property type="entry name" value="SGNH_plant_lipase_like"/>
    <property type="match status" value="1"/>
</dbReference>
<dbReference type="GO" id="GO:0016788">
    <property type="term" value="F:hydrolase activity, acting on ester bonds"/>
    <property type="evidence" value="ECO:0007669"/>
    <property type="project" value="InterPro"/>
</dbReference>
<dbReference type="PROSITE" id="PS50089">
    <property type="entry name" value="ZF_RING_2"/>
    <property type="match status" value="2"/>
</dbReference>
<sequence>MAALAVVVAIAVLALATVAGAASTQAAAGNTTTKSPPVIYIFGDSMSDVGNNNYLLLSLAKCNYPWYGIDYKTGYPTGRFTNGRTIGDIMAAKFGAPPPVPFLSLYMTDDEVLGGVNFASGGAGLLNETGIYFVQYLSFDNQISSFEQIKNAMIAKIGKKAAEETVNGAIFQIGLGSNDYVNNFLRPFMADGIVYTHDEFIGLLMDTMDRQLTRLYDLGARHIWFSGLAPLGCIPSQRVLSDYGECLDDVNAYALQFNAAAKNLLEGLNAKLPGARMSLSDCYSIVMELIDHPQKYGFKTSHTSCCDVDTTVGGLCLPTATLCDDRKDFVFWDAYHTSDAANQIIADRLFGDMVGSGAVVPGNGTTPPRVVSAPTPTHPVAAARIDPTEWPAMLSIAGFWVPVIGTALFAVVVLAIRRSFCDEPVSPEQSQRAALAALAALEPPVDAAVVLPHFPYAQRRASETLVCAICLEALRDGEACSEVPGCRHVFHGDCVAAWVRSHDPPETPEQRAARVLAVWETLAARAAPPVPMPLPYFLYVVGASETSECSICLEPLRQHQLCSEVPACRHVFHWECLGAWARSNGSCPLCRAKIMPGSDAVAAADDMV</sequence>
<dbReference type="OrthoDB" id="1600564at2759"/>
<accession>A0A1E5W5A4</accession>
<feature type="signal peptide" evidence="6">
    <location>
        <begin position="1"/>
        <end position="21"/>
    </location>
</feature>
<dbReference type="STRING" id="888268.A0A1E5W5A4"/>
<keyword evidence="4" id="KW-0863">Zinc-finger</keyword>
<dbReference type="SMART" id="SM00184">
    <property type="entry name" value="RING"/>
    <property type="match status" value="2"/>
</dbReference>
<evidence type="ECO:0000259" key="7">
    <source>
        <dbReference type="PROSITE" id="PS50089"/>
    </source>
</evidence>
<dbReference type="Pfam" id="PF13639">
    <property type="entry name" value="zf-RING_2"/>
    <property type="match status" value="2"/>
</dbReference>
<protein>
    <submittedName>
        <fullName evidence="8">GDSL esterase/lipase</fullName>
    </submittedName>
</protein>
<dbReference type="InterPro" id="IPR001087">
    <property type="entry name" value="GDSL"/>
</dbReference>
<evidence type="ECO:0000256" key="6">
    <source>
        <dbReference type="SAM" id="SignalP"/>
    </source>
</evidence>
<keyword evidence="4" id="KW-0479">Metal-binding</keyword>
<keyword evidence="6" id="KW-0732">Signal</keyword>
<dbReference type="InterPro" id="IPR013083">
    <property type="entry name" value="Znf_RING/FYVE/PHD"/>
</dbReference>
<dbReference type="PANTHER" id="PTHR45648">
    <property type="entry name" value="GDSL LIPASE/ACYLHYDROLASE FAMILY PROTEIN (AFU_ORTHOLOGUE AFUA_4G14700)"/>
    <property type="match status" value="1"/>
</dbReference>